<dbReference type="RefSeq" id="WP_380558293.1">
    <property type="nucleotide sequence ID" value="NZ_JBHEZY010000018.1"/>
</dbReference>
<dbReference type="Proteomes" id="UP001592530">
    <property type="component" value="Unassembled WGS sequence"/>
</dbReference>
<accession>A0ABV6XAP0</accession>
<evidence type="ECO:0000313" key="1">
    <source>
        <dbReference type="EMBL" id="MFC1435331.1"/>
    </source>
</evidence>
<gene>
    <name evidence="1" type="ORF">ACEZDB_32295</name>
</gene>
<organism evidence="1 2">
    <name type="scientific">Streptacidiphilus alkalitolerans</name>
    <dbReference type="NCBI Taxonomy" id="3342712"/>
    <lineage>
        <taxon>Bacteria</taxon>
        <taxon>Bacillati</taxon>
        <taxon>Actinomycetota</taxon>
        <taxon>Actinomycetes</taxon>
        <taxon>Kitasatosporales</taxon>
        <taxon>Streptomycetaceae</taxon>
        <taxon>Streptacidiphilus</taxon>
    </lineage>
</organism>
<comment type="caution">
    <text evidence="1">The sequence shown here is derived from an EMBL/GenBank/DDBJ whole genome shotgun (WGS) entry which is preliminary data.</text>
</comment>
<protein>
    <submittedName>
        <fullName evidence="1">Uncharacterized protein</fullName>
    </submittedName>
</protein>
<reference evidence="1 2" key="1">
    <citation type="submission" date="2024-09" db="EMBL/GenBank/DDBJ databases">
        <authorList>
            <person name="Lee S.D."/>
        </authorList>
    </citation>
    <scope>NUCLEOTIDE SEQUENCE [LARGE SCALE GENOMIC DNA]</scope>
    <source>
        <strain evidence="1 2">N1-3</strain>
    </source>
</reference>
<sequence>MATDELAALRECVYDLERQLKAQGGLGLEFDVEKELAEFVLQRRLALGPKFDADFERWLIWCETGFHEDESTDAFAEFQYAVIRLREATENGHAGREIVGDFLRALAKLVGALMDLVRALLSLFLSRTSAKPRQDPDIPGTPALIDKTPQLRPRSCLSVALPVGAYRGGRRSSALGSAVLAA</sequence>
<evidence type="ECO:0000313" key="2">
    <source>
        <dbReference type="Proteomes" id="UP001592530"/>
    </source>
</evidence>
<name>A0ABV6XAP0_9ACTN</name>
<proteinExistence type="predicted"/>
<dbReference type="EMBL" id="JBHEZY010000018">
    <property type="protein sequence ID" value="MFC1435331.1"/>
    <property type="molecule type" value="Genomic_DNA"/>
</dbReference>